<dbReference type="InterPro" id="IPR054512">
    <property type="entry name" value="NMB0315-like_N"/>
</dbReference>
<dbReference type="GO" id="GO:0006508">
    <property type="term" value="P:proteolysis"/>
    <property type="evidence" value="ECO:0007669"/>
    <property type="project" value="UniProtKB-KW"/>
</dbReference>
<evidence type="ECO:0000256" key="3">
    <source>
        <dbReference type="ARBA" id="ARBA00022670"/>
    </source>
</evidence>
<evidence type="ECO:0000259" key="8">
    <source>
        <dbReference type="Pfam" id="PF01551"/>
    </source>
</evidence>
<dbReference type="GO" id="GO:0004222">
    <property type="term" value="F:metalloendopeptidase activity"/>
    <property type="evidence" value="ECO:0007669"/>
    <property type="project" value="TreeGrafter"/>
</dbReference>
<proteinExistence type="predicted"/>
<keyword evidence="6" id="KW-0862">Zinc</keyword>
<dbReference type="EMBL" id="MLJW01000003">
    <property type="protein sequence ID" value="OIR18071.1"/>
    <property type="molecule type" value="Genomic_DNA"/>
</dbReference>
<evidence type="ECO:0000256" key="7">
    <source>
        <dbReference type="ARBA" id="ARBA00023049"/>
    </source>
</evidence>
<dbReference type="GO" id="GO:0030313">
    <property type="term" value="C:cell envelope"/>
    <property type="evidence" value="ECO:0007669"/>
    <property type="project" value="UniProtKB-SubCell"/>
</dbReference>
<dbReference type="Gene3D" id="3.10.450.350">
    <property type="match status" value="2"/>
</dbReference>
<dbReference type="EC" id="3.4.24.-" evidence="11"/>
<evidence type="ECO:0000256" key="4">
    <source>
        <dbReference type="ARBA" id="ARBA00022723"/>
    </source>
</evidence>
<gene>
    <name evidence="11" type="primary">mepM_3</name>
    <name evidence="11" type="ORF">GALL_13980</name>
</gene>
<feature type="domain" description="Csd3-like second N-terminal" evidence="9">
    <location>
        <begin position="162"/>
        <end position="281"/>
    </location>
</feature>
<comment type="subcellular location">
    <subcellularLocation>
        <location evidence="2">Cell envelope</location>
    </subcellularLocation>
</comment>
<evidence type="ECO:0000259" key="9">
    <source>
        <dbReference type="Pfam" id="PF19425"/>
    </source>
</evidence>
<evidence type="ECO:0000256" key="6">
    <source>
        <dbReference type="ARBA" id="ARBA00022833"/>
    </source>
</evidence>
<keyword evidence="4" id="KW-0479">Metal-binding</keyword>
<dbReference type="PANTHER" id="PTHR21666">
    <property type="entry name" value="PEPTIDASE-RELATED"/>
    <property type="match status" value="1"/>
</dbReference>
<protein>
    <submittedName>
        <fullName evidence="11">Murein DD-endopeptidase MepM</fullName>
        <ecNumber evidence="11">3.4.24.-</ecNumber>
    </submittedName>
</protein>
<name>A0A1J5TAW2_9ZZZZ</name>
<dbReference type="CDD" id="cd12797">
    <property type="entry name" value="M23_peptidase"/>
    <property type="match status" value="1"/>
</dbReference>
<dbReference type="Gene3D" id="2.70.70.10">
    <property type="entry name" value="Glucose Permease (Domain IIA)"/>
    <property type="match status" value="1"/>
</dbReference>
<dbReference type="InterPro" id="IPR011055">
    <property type="entry name" value="Dup_hybrid_motif"/>
</dbReference>
<dbReference type="SUPFAM" id="SSF51261">
    <property type="entry name" value="Duplicated hybrid motif"/>
    <property type="match status" value="1"/>
</dbReference>
<keyword evidence="7" id="KW-0482">Metalloprotease</keyword>
<dbReference type="PANTHER" id="PTHR21666:SF288">
    <property type="entry name" value="CELL DIVISION PROTEIN YTFB"/>
    <property type="match status" value="1"/>
</dbReference>
<dbReference type="Pfam" id="PF22310">
    <property type="entry name" value="NMB0315_dom_I"/>
    <property type="match status" value="1"/>
</dbReference>
<evidence type="ECO:0000256" key="5">
    <source>
        <dbReference type="ARBA" id="ARBA00022801"/>
    </source>
</evidence>
<evidence type="ECO:0000256" key="2">
    <source>
        <dbReference type="ARBA" id="ARBA00004196"/>
    </source>
</evidence>
<dbReference type="AlphaFoldDB" id="A0A1J5TAW2"/>
<dbReference type="InterPro" id="IPR050570">
    <property type="entry name" value="Cell_wall_metabolism_enzyme"/>
</dbReference>
<organism evidence="11">
    <name type="scientific">mine drainage metagenome</name>
    <dbReference type="NCBI Taxonomy" id="410659"/>
    <lineage>
        <taxon>unclassified sequences</taxon>
        <taxon>metagenomes</taxon>
        <taxon>ecological metagenomes</taxon>
    </lineage>
</organism>
<evidence type="ECO:0000259" key="10">
    <source>
        <dbReference type="Pfam" id="PF22310"/>
    </source>
</evidence>
<evidence type="ECO:0000313" key="11">
    <source>
        <dbReference type="EMBL" id="OIR18071.1"/>
    </source>
</evidence>
<dbReference type="Pfam" id="PF01551">
    <property type="entry name" value="Peptidase_M23"/>
    <property type="match status" value="1"/>
</dbReference>
<keyword evidence="5 11" id="KW-0378">Hydrolase</keyword>
<feature type="domain" description="DD-carboxypeptidase/endopeptidase Mpg-like N-terminal" evidence="10">
    <location>
        <begin position="67"/>
        <end position="131"/>
    </location>
</feature>
<dbReference type="InterPro" id="IPR016047">
    <property type="entry name" value="M23ase_b-sheet_dom"/>
</dbReference>
<dbReference type="Pfam" id="PF19425">
    <property type="entry name" value="Csd3_N2"/>
    <property type="match status" value="1"/>
</dbReference>
<reference evidence="11" key="1">
    <citation type="submission" date="2016-10" db="EMBL/GenBank/DDBJ databases">
        <title>Sequence of Gallionella enrichment culture.</title>
        <authorList>
            <person name="Poehlein A."/>
            <person name="Muehling M."/>
            <person name="Daniel R."/>
        </authorList>
    </citation>
    <scope>NUCLEOTIDE SEQUENCE</scope>
</reference>
<sequence length="432" mass="47504">MLPQNTLSHAHKMKLRWFVTLSSLPLLGVVTAFGIMPQTDVLSRAQQTVIEDISLPLTATVSGNSTSFWRNERIQRGDTVAELLRRLNVEDQAASDFLRKSKSAEGLRQLAVGKEVQAETDANGALLALRYPGNDANQVVIEKDGTSFKTRTLPAQTEKRVQIRTGEIKTNLFAATDEAGLPDPAANQLADIFGGDIDFHRDLRKGDKFTVIYEMNYVNGEPVRTGRILSAEFVNHGHAFRAAYFQTTEFTGDYFSPEGKSMHKAFLRSPLEFSRISSGFSLSRFHPILNKWRSHKGVDYAAPMGAKVKVTSDGVVAFVGKQGGYGNVVMIDHQGRFSTVYGHLSRFAGGLHKGQRVGQGQIIGYVGMTGLATGPHLHYEFKLNGVQRDPLKVALPDGKPISDAQKTAFGDATNQLFAQLDTFHNTHIAKLD</sequence>
<keyword evidence="3" id="KW-0645">Protease</keyword>
<comment type="cofactor">
    <cofactor evidence="1">
        <name>Zn(2+)</name>
        <dbReference type="ChEBI" id="CHEBI:29105"/>
    </cofactor>
</comment>
<evidence type="ECO:0000256" key="1">
    <source>
        <dbReference type="ARBA" id="ARBA00001947"/>
    </source>
</evidence>
<comment type="caution">
    <text evidence="11">The sequence shown here is derived from an EMBL/GenBank/DDBJ whole genome shotgun (WGS) entry which is preliminary data.</text>
</comment>
<feature type="domain" description="M23ase beta-sheet core" evidence="8">
    <location>
        <begin position="294"/>
        <end position="390"/>
    </location>
</feature>
<dbReference type="InterPro" id="IPR045834">
    <property type="entry name" value="Csd3_N2"/>
</dbReference>
<dbReference type="GO" id="GO:0046872">
    <property type="term" value="F:metal ion binding"/>
    <property type="evidence" value="ECO:0007669"/>
    <property type="project" value="UniProtKB-KW"/>
</dbReference>
<accession>A0A1J5TAW2</accession>